<evidence type="ECO:0000313" key="1">
    <source>
        <dbReference type="EMBL" id="CUU39644.1"/>
    </source>
</evidence>
<proteinExistence type="predicted"/>
<dbReference type="Proteomes" id="UP000064525">
    <property type="component" value="Chromosome I"/>
</dbReference>
<dbReference type="GeneID" id="78151023"/>
<dbReference type="PATRIC" id="fig|76936.10.peg.742"/>
<name>A0A0S4PUE8_9HELI</name>
<gene>
    <name evidence="1" type="ORF">BN2458_PEG0758</name>
</gene>
<dbReference type="AlphaFoldDB" id="A0A0S4PUE8"/>
<dbReference type="EMBL" id="LN907858">
    <property type="protein sequence ID" value="CUU39644.1"/>
    <property type="molecule type" value="Genomic_DNA"/>
</dbReference>
<evidence type="ECO:0000313" key="2">
    <source>
        <dbReference type="Proteomes" id="UP000064525"/>
    </source>
</evidence>
<reference evidence="2" key="1">
    <citation type="submission" date="2015-11" db="EMBL/GenBank/DDBJ databases">
        <authorList>
            <person name="Anvar S.Y."/>
        </authorList>
    </citation>
    <scope>NUCLEOTIDE SEQUENCE [LARGE SCALE GENOMIC DNA]</scope>
</reference>
<protein>
    <submittedName>
        <fullName evidence="1">Uncharacterized protein</fullName>
    </submittedName>
</protein>
<dbReference type="RefSeq" id="WP_231944842.1">
    <property type="nucleotide sequence ID" value="NZ_CAOMZE010000024.1"/>
</dbReference>
<organism evidence="1 2">
    <name type="scientific">Helicobacter typhlonius</name>
    <dbReference type="NCBI Taxonomy" id="76936"/>
    <lineage>
        <taxon>Bacteria</taxon>
        <taxon>Pseudomonadati</taxon>
        <taxon>Campylobacterota</taxon>
        <taxon>Epsilonproteobacteria</taxon>
        <taxon>Campylobacterales</taxon>
        <taxon>Helicobacteraceae</taxon>
        <taxon>Helicobacter</taxon>
    </lineage>
</organism>
<accession>A0A0S4PUE8</accession>
<dbReference type="KEGG" id="hty:BN2458_PEG0758"/>
<sequence length="96" mass="11773">MYKAYKDLPHFITTKLASMDTQRMEQDMNRTIEYSKKYNLYYIINQDYQNYKKRFNKGLNFRVFSKDKTNDKIHKGFYVLKVPEDKATQTYFKVEL</sequence>